<dbReference type="Proteomes" id="UP000683360">
    <property type="component" value="Unassembled WGS sequence"/>
</dbReference>
<dbReference type="EMBL" id="CAJPWZ010000096">
    <property type="protein sequence ID" value="CAG2185641.1"/>
    <property type="molecule type" value="Genomic_DNA"/>
</dbReference>
<protein>
    <submittedName>
        <fullName evidence="3">Uncharacterized protein</fullName>
    </submittedName>
</protein>
<keyword evidence="4" id="KW-1185">Reference proteome</keyword>
<keyword evidence="2" id="KW-0472">Membrane</keyword>
<gene>
    <name evidence="3" type="ORF">MEDL_1231</name>
</gene>
<evidence type="ECO:0000256" key="2">
    <source>
        <dbReference type="SAM" id="Phobius"/>
    </source>
</evidence>
<keyword evidence="2" id="KW-1133">Transmembrane helix</keyword>
<proteinExistence type="predicted"/>
<reference evidence="3" key="1">
    <citation type="submission" date="2021-03" db="EMBL/GenBank/DDBJ databases">
        <authorList>
            <person name="Bekaert M."/>
        </authorList>
    </citation>
    <scope>NUCLEOTIDE SEQUENCE</scope>
</reference>
<organism evidence="3 4">
    <name type="scientific">Mytilus edulis</name>
    <name type="common">Blue mussel</name>
    <dbReference type="NCBI Taxonomy" id="6550"/>
    <lineage>
        <taxon>Eukaryota</taxon>
        <taxon>Metazoa</taxon>
        <taxon>Spiralia</taxon>
        <taxon>Lophotrochozoa</taxon>
        <taxon>Mollusca</taxon>
        <taxon>Bivalvia</taxon>
        <taxon>Autobranchia</taxon>
        <taxon>Pteriomorphia</taxon>
        <taxon>Mytilida</taxon>
        <taxon>Mytiloidea</taxon>
        <taxon>Mytilidae</taxon>
        <taxon>Mytilinae</taxon>
        <taxon>Mytilus</taxon>
    </lineage>
</organism>
<evidence type="ECO:0000313" key="3">
    <source>
        <dbReference type="EMBL" id="CAG2185641.1"/>
    </source>
</evidence>
<name>A0A8S3PPV5_MYTED</name>
<sequence>MEVRKYIVWAKHELGVDFYGFEIEELESLKSNRNENSRFTISSGVAASLLVYISVIHICFRVKRRSLRSSKRAAPEDLQYHMYDDIDSVAYQAVNINRSAASQQRLSNQTRIVHSSQTSIDNQQIVPITSELYLTVFEKENPLNDKHHSGIHAATLAKWSLSPDDIRHSGMNHGEEFDTSGDSSQLYPSRRHRDEQSSTNFGMSIDSASSEDSKIKLFDPASDDVFGNDGYETPYQIVIREGQPIHQYMSILNQSEHNDQQISTNFGTSRDLSSSEDTEIKLFDPESGDFNDNGGYEKTHQVVIQENKPIDQYCSIINQSEHLNSVTQTDVRDYVNLQF</sequence>
<accession>A0A8S3PPV5</accession>
<evidence type="ECO:0000256" key="1">
    <source>
        <dbReference type="SAM" id="MobiDB-lite"/>
    </source>
</evidence>
<keyword evidence="2" id="KW-0812">Transmembrane</keyword>
<feature type="compositionally biased region" description="Polar residues" evidence="1">
    <location>
        <begin position="197"/>
        <end position="207"/>
    </location>
</feature>
<feature type="compositionally biased region" description="Basic and acidic residues" evidence="1">
    <location>
        <begin position="167"/>
        <end position="176"/>
    </location>
</feature>
<evidence type="ECO:0000313" key="4">
    <source>
        <dbReference type="Proteomes" id="UP000683360"/>
    </source>
</evidence>
<feature type="transmembrane region" description="Helical" evidence="2">
    <location>
        <begin position="39"/>
        <end position="62"/>
    </location>
</feature>
<dbReference type="AlphaFoldDB" id="A0A8S3PPV5"/>
<comment type="caution">
    <text evidence="3">The sequence shown here is derived from an EMBL/GenBank/DDBJ whole genome shotgun (WGS) entry which is preliminary data.</text>
</comment>
<feature type="region of interest" description="Disordered" evidence="1">
    <location>
        <begin position="167"/>
        <end position="207"/>
    </location>
</feature>